<protein>
    <submittedName>
        <fullName evidence="17">Cell division protein FtsI</fullName>
    </submittedName>
</protein>
<proteinExistence type="inferred from homology"/>
<dbReference type="InterPro" id="IPR050515">
    <property type="entry name" value="Beta-lactam/transpept"/>
</dbReference>
<dbReference type="Gene3D" id="3.90.1310.10">
    <property type="entry name" value="Penicillin-binding protein 2a (Domain 2)"/>
    <property type="match status" value="1"/>
</dbReference>
<reference evidence="17 18" key="1">
    <citation type="journal article" date="2015" name="Genome Announc.">
        <title>Expanding the biotechnology potential of lactobacilli through comparative genomics of 213 strains and associated genera.</title>
        <authorList>
            <person name="Sun Z."/>
            <person name="Harris H.M."/>
            <person name="McCann A."/>
            <person name="Guo C."/>
            <person name="Argimon S."/>
            <person name="Zhang W."/>
            <person name="Yang X."/>
            <person name="Jeffery I.B."/>
            <person name="Cooney J.C."/>
            <person name="Kagawa T.F."/>
            <person name="Liu W."/>
            <person name="Song Y."/>
            <person name="Salvetti E."/>
            <person name="Wrobel A."/>
            <person name="Rasinkangas P."/>
            <person name="Parkhill J."/>
            <person name="Rea M.C."/>
            <person name="O'Sullivan O."/>
            <person name="Ritari J."/>
            <person name="Douillard F.P."/>
            <person name="Paul Ross R."/>
            <person name="Yang R."/>
            <person name="Briner A.E."/>
            <person name="Felis G.E."/>
            <person name="de Vos W.M."/>
            <person name="Barrangou R."/>
            <person name="Klaenhammer T.R."/>
            <person name="Caufield P.W."/>
            <person name="Cui Y."/>
            <person name="Zhang H."/>
            <person name="O'Toole P.W."/>
        </authorList>
    </citation>
    <scope>NUCLEOTIDE SEQUENCE [LARGE SCALE GENOMIC DNA]</scope>
    <source>
        <strain evidence="17 18">DSM 14857</strain>
    </source>
</reference>
<evidence type="ECO:0000256" key="3">
    <source>
        <dbReference type="ARBA" id="ARBA00022475"/>
    </source>
</evidence>
<dbReference type="GO" id="GO:0046677">
    <property type="term" value="P:response to antibiotic"/>
    <property type="evidence" value="ECO:0007669"/>
    <property type="project" value="UniProtKB-KW"/>
</dbReference>
<keyword evidence="5 15" id="KW-0812">Transmembrane</keyword>
<evidence type="ECO:0000313" key="17">
    <source>
        <dbReference type="EMBL" id="KRL67919.1"/>
    </source>
</evidence>
<dbReference type="GO" id="GO:0008658">
    <property type="term" value="F:penicillin binding"/>
    <property type="evidence" value="ECO:0007669"/>
    <property type="project" value="InterPro"/>
</dbReference>
<keyword evidence="7" id="KW-0133">Cell shape</keyword>
<dbReference type="Gene3D" id="3.40.710.10">
    <property type="entry name" value="DD-peptidase/beta-lactamase superfamily"/>
    <property type="match status" value="1"/>
</dbReference>
<dbReference type="RefSeq" id="WP_010623872.1">
    <property type="nucleotide sequence ID" value="NZ_AZFA01000003.1"/>
</dbReference>
<keyword evidence="8" id="KW-0573">Peptidoglycan synthesis</keyword>
<keyword evidence="9 15" id="KW-1133">Transmembrane helix</keyword>
<dbReference type="SUPFAM" id="SSF56519">
    <property type="entry name" value="Penicillin binding protein dimerisation domain"/>
    <property type="match status" value="1"/>
</dbReference>
<accession>A0A0R1SF73</accession>
<keyword evidence="3" id="KW-1003">Cell membrane</keyword>
<dbReference type="Pfam" id="PF00905">
    <property type="entry name" value="Transpeptidase"/>
    <property type="match status" value="1"/>
</dbReference>
<evidence type="ECO:0000256" key="5">
    <source>
        <dbReference type="ARBA" id="ARBA00022692"/>
    </source>
</evidence>
<evidence type="ECO:0000256" key="6">
    <source>
        <dbReference type="ARBA" id="ARBA00022737"/>
    </source>
</evidence>
<evidence type="ECO:0000256" key="11">
    <source>
        <dbReference type="ARBA" id="ARBA00023251"/>
    </source>
</evidence>
<feature type="domain" description="PASTA" evidence="16">
    <location>
        <begin position="665"/>
        <end position="721"/>
    </location>
</feature>
<dbReference type="CDD" id="cd06575">
    <property type="entry name" value="PASTA_Pbp2x-like_2"/>
    <property type="match status" value="1"/>
</dbReference>
<evidence type="ECO:0000256" key="8">
    <source>
        <dbReference type="ARBA" id="ARBA00022984"/>
    </source>
</evidence>
<dbReference type="Pfam" id="PF03717">
    <property type="entry name" value="PBP_dimer"/>
    <property type="match status" value="1"/>
</dbReference>
<evidence type="ECO:0000256" key="9">
    <source>
        <dbReference type="ARBA" id="ARBA00022989"/>
    </source>
</evidence>
<comment type="function">
    <text evidence="14">A transpeptidase that forms peptide cross-links between adjacent glycan strands in cell wall peptidoglycan (PG). Part of the divisome machinery that synthesizes the septal cross wall. Beta-lactams inactivate the PBPs by acylating an essential serine residue in the active site of these proteins.</text>
</comment>
<dbReference type="GO" id="GO:0005886">
    <property type="term" value="C:plasma membrane"/>
    <property type="evidence" value="ECO:0007669"/>
    <property type="project" value="UniProtKB-SubCell"/>
</dbReference>
<keyword evidence="10 15" id="KW-0472">Membrane</keyword>
<keyword evidence="12" id="KW-0131">Cell cycle</keyword>
<dbReference type="STRING" id="1423815.FC27_GL001458"/>
<keyword evidence="13" id="KW-0961">Cell wall biogenesis/degradation</keyword>
<sequence>MKKFFKNLRKKARINHYIVGFLIVIVTAFSFSFFIYRFTSVATSKEFDGVNLAQRTRQKYQHVDTVNPSRGDILDSNGEMIAGNSTIYNIYAVLSKKAKTTDGKPDYVQNKAATAKVLAKYLPLSKKQLMDYLTPKNKSQYQVELGPEGKNLSIEIKNKISAEHLQGIKFTEYPSRTYPNGVFATNQVGITKQDKPNDTNTNISGLMGIEDYFNKILSGKGGKKVTKIDSQGNELPGSQMVEKQAVNGSNVYLTLDSKIQQYVEILSQNVEDKYQPKDLQVLVMDSKTGQIKAATQRPTFNPTTGKGMQQSWRDTLVADQFEPGSVMKILTLSAAIDSGNYHPNELYKSGSVEVGGRTIRDWNNVGWGYIPEYEAFPRSSNVGMVHLEQEMGADTWMKYMKKFKIGEKTGISLPDEIAGGISYKHSSDQAMTSFGQSVNVNTIQMLQAFSAVANNGKMIQPQIVKKIVDPNTGKTTQKYKTKVVGNPISASTAKQVRKSMRDVVTADYGTGMAYKVKGVKVGVKTGTAQIASPTGGYMTGSNNYIFSVAGMIPYNKPRYIVYITMKQPQVMSAAAETMISEIFNPLAKTLANQSSDTGVDVEPGSQYVDMPDFLNKSVSSANKQIKKLNLQSGIVGTGDKIVQQSPASGEKVMPGQRIVMLTNGAMTMPDLTGWSKNDVLKFAQVTGRTVDTKGDGYVTKQSIKPGKIINDSGKIIVTLKNKN</sequence>
<evidence type="ECO:0000256" key="10">
    <source>
        <dbReference type="ARBA" id="ARBA00023136"/>
    </source>
</evidence>
<evidence type="ECO:0000313" key="18">
    <source>
        <dbReference type="Proteomes" id="UP000051647"/>
    </source>
</evidence>
<dbReference type="InterPro" id="IPR036138">
    <property type="entry name" value="PBP_dimer_sf"/>
</dbReference>
<dbReference type="eggNOG" id="COG0768">
    <property type="taxonomic scope" value="Bacteria"/>
</dbReference>
<dbReference type="GO" id="GO:0008360">
    <property type="term" value="P:regulation of cell shape"/>
    <property type="evidence" value="ECO:0007669"/>
    <property type="project" value="UniProtKB-KW"/>
</dbReference>
<dbReference type="Pfam" id="PF03793">
    <property type="entry name" value="PASTA"/>
    <property type="match status" value="2"/>
</dbReference>
<dbReference type="PANTHER" id="PTHR30627:SF26">
    <property type="entry name" value="PENICILLIN-BINDING PROTEIN 2B"/>
    <property type="match status" value="1"/>
</dbReference>
<dbReference type="OrthoDB" id="9804124at2"/>
<evidence type="ECO:0000256" key="4">
    <source>
        <dbReference type="ARBA" id="ARBA00022618"/>
    </source>
</evidence>
<comment type="caution">
    <text evidence="17">The sequence shown here is derived from an EMBL/GenBank/DDBJ whole genome shotgun (WGS) entry which is preliminary data.</text>
</comment>
<dbReference type="SUPFAM" id="SSF54184">
    <property type="entry name" value="Penicillin-binding protein 2x (pbp-2x), c-terminal domain"/>
    <property type="match status" value="2"/>
</dbReference>
<dbReference type="Proteomes" id="UP000051647">
    <property type="component" value="Unassembled WGS sequence"/>
</dbReference>
<dbReference type="InterPro" id="IPR005311">
    <property type="entry name" value="PBP_dimer"/>
</dbReference>
<dbReference type="InterPro" id="IPR005543">
    <property type="entry name" value="PASTA_dom"/>
</dbReference>
<evidence type="ECO:0000256" key="15">
    <source>
        <dbReference type="SAM" id="Phobius"/>
    </source>
</evidence>
<feature type="transmembrane region" description="Helical" evidence="15">
    <location>
        <begin position="12"/>
        <end position="36"/>
    </location>
</feature>
<evidence type="ECO:0000256" key="14">
    <source>
        <dbReference type="ARBA" id="ARBA00055980"/>
    </source>
</evidence>
<keyword evidence="11" id="KW-0046">Antibiotic resistance</keyword>
<keyword evidence="18" id="KW-1185">Reference proteome</keyword>
<dbReference type="InterPro" id="IPR012338">
    <property type="entry name" value="Beta-lactam/transpept-like"/>
</dbReference>
<evidence type="ECO:0000256" key="7">
    <source>
        <dbReference type="ARBA" id="ARBA00022960"/>
    </source>
</evidence>
<dbReference type="Gene3D" id="3.30.70.2110">
    <property type="match status" value="1"/>
</dbReference>
<dbReference type="AlphaFoldDB" id="A0A0R1SF73"/>
<dbReference type="Gene3D" id="3.30.10.20">
    <property type="match status" value="1"/>
</dbReference>
<name>A0A0R1SF73_9LACO</name>
<dbReference type="InterPro" id="IPR001460">
    <property type="entry name" value="PCN-bd_Tpept"/>
</dbReference>
<comment type="similarity">
    <text evidence="2">Belongs to the transpeptidase family.</text>
</comment>
<dbReference type="Gene3D" id="2.20.70.70">
    <property type="match status" value="1"/>
</dbReference>
<evidence type="ECO:0000259" key="16">
    <source>
        <dbReference type="PROSITE" id="PS51178"/>
    </source>
</evidence>
<dbReference type="PANTHER" id="PTHR30627">
    <property type="entry name" value="PEPTIDOGLYCAN D,D-TRANSPEPTIDASE"/>
    <property type="match status" value="1"/>
</dbReference>
<gene>
    <name evidence="17" type="ORF">FC27_GL001458</name>
</gene>
<dbReference type="PATRIC" id="fig|1423815.3.peg.1494"/>
<dbReference type="EMBL" id="AZFA01000003">
    <property type="protein sequence ID" value="KRL67919.1"/>
    <property type="molecule type" value="Genomic_DNA"/>
</dbReference>
<dbReference type="SMART" id="SM00740">
    <property type="entry name" value="PASTA"/>
    <property type="match status" value="2"/>
</dbReference>
<dbReference type="PROSITE" id="PS51178">
    <property type="entry name" value="PASTA"/>
    <property type="match status" value="2"/>
</dbReference>
<dbReference type="SUPFAM" id="SSF56601">
    <property type="entry name" value="beta-lactamase/transpeptidase-like"/>
    <property type="match status" value="1"/>
</dbReference>
<dbReference type="GO" id="GO:0071555">
    <property type="term" value="P:cell wall organization"/>
    <property type="evidence" value="ECO:0007669"/>
    <property type="project" value="UniProtKB-KW"/>
</dbReference>
<keyword evidence="4 17" id="KW-0132">Cell division</keyword>
<dbReference type="GO" id="GO:0051301">
    <property type="term" value="P:cell division"/>
    <property type="evidence" value="ECO:0007669"/>
    <property type="project" value="UniProtKB-KW"/>
</dbReference>
<dbReference type="CDD" id="cd06576">
    <property type="entry name" value="PASTA_Pbp2x-like_1"/>
    <property type="match status" value="1"/>
</dbReference>
<evidence type="ECO:0000256" key="1">
    <source>
        <dbReference type="ARBA" id="ARBA00004162"/>
    </source>
</evidence>
<keyword evidence="6" id="KW-0677">Repeat</keyword>
<dbReference type="FunFam" id="3.40.710.10:FF:000095">
    <property type="entry name" value="Penicillin-binding protein 2x"/>
    <property type="match status" value="1"/>
</dbReference>
<evidence type="ECO:0000256" key="12">
    <source>
        <dbReference type="ARBA" id="ARBA00023306"/>
    </source>
</evidence>
<feature type="domain" description="PASTA" evidence="16">
    <location>
        <begin position="604"/>
        <end position="664"/>
    </location>
</feature>
<evidence type="ECO:0000256" key="13">
    <source>
        <dbReference type="ARBA" id="ARBA00023316"/>
    </source>
</evidence>
<dbReference type="GO" id="GO:0009252">
    <property type="term" value="P:peptidoglycan biosynthetic process"/>
    <property type="evidence" value="ECO:0007669"/>
    <property type="project" value="UniProtKB-KW"/>
</dbReference>
<comment type="subcellular location">
    <subcellularLocation>
        <location evidence="1">Cell membrane</location>
        <topology evidence="1">Single-pass membrane protein</topology>
    </subcellularLocation>
</comment>
<organism evidence="17 18">
    <name type="scientific">Companilactobacillus versmoldensis DSM 14857 = KCTC 3814</name>
    <dbReference type="NCBI Taxonomy" id="1423815"/>
    <lineage>
        <taxon>Bacteria</taxon>
        <taxon>Bacillati</taxon>
        <taxon>Bacillota</taxon>
        <taxon>Bacilli</taxon>
        <taxon>Lactobacillales</taxon>
        <taxon>Lactobacillaceae</taxon>
        <taxon>Companilactobacillus</taxon>
    </lineage>
</organism>
<evidence type="ECO:0000256" key="2">
    <source>
        <dbReference type="ARBA" id="ARBA00007171"/>
    </source>
</evidence>